<protein>
    <submittedName>
        <fullName evidence="3">Putative membrane protein</fullName>
    </submittedName>
</protein>
<comment type="caution">
    <text evidence="3">The sequence shown here is derived from an EMBL/GenBank/DDBJ whole genome shotgun (WGS) entry which is preliminary data.</text>
</comment>
<dbReference type="EMBL" id="VLJN01000034">
    <property type="protein sequence ID" value="TWG81797.1"/>
    <property type="molecule type" value="Genomic_DNA"/>
</dbReference>
<accession>A0A562B9E2</accession>
<feature type="region of interest" description="Disordered" evidence="1">
    <location>
        <begin position="95"/>
        <end position="135"/>
    </location>
</feature>
<evidence type="ECO:0000259" key="2">
    <source>
        <dbReference type="Pfam" id="PF09977"/>
    </source>
</evidence>
<name>A0A562B9E2_9BURK</name>
<feature type="domain" description="DUF2134" evidence="2">
    <location>
        <begin position="57"/>
        <end position="202"/>
    </location>
</feature>
<dbReference type="Proteomes" id="UP000318141">
    <property type="component" value="Unassembled WGS sequence"/>
</dbReference>
<organism evidence="3 4">
    <name type="scientific">Cupriavidus gilardii J11</name>
    <dbReference type="NCBI Taxonomy" id="936133"/>
    <lineage>
        <taxon>Bacteria</taxon>
        <taxon>Pseudomonadati</taxon>
        <taxon>Pseudomonadota</taxon>
        <taxon>Betaproteobacteria</taxon>
        <taxon>Burkholderiales</taxon>
        <taxon>Burkholderiaceae</taxon>
        <taxon>Cupriavidus</taxon>
    </lineage>
</organism>
<gene>
    <name evidence="3" type="ORF">L602_000400001160</name>
</gene>
<dbReference type="InterPro" id="IPR018705">
    <property type="entry name" value="DUF2134_membrane"/>
</dbReference>
<sequence length="607" mass="61707">MTRARAHRGAARMHGGVSVLMAVLIGTVALAALVSVDIGHLFYRQRQLQAADLAALAAAQQLRRVDSDAALHARALEAGAAAAVQNGHVGATRADCGTALTPDRLPQAGEGSTPKPLSPLPPAGEGPGERAVTSSSEDGMSLCVGLWNPRDTTTNGGRHFRADYDPTQTTPNAVRVVATRTIPILFGLRGGPGRQLRAEAIATASPPVAAFSVGSGLADFDSARSVLSLLLGHAVRLSAVDWQGLVDSRVTLEQLRLRAGAGTVDALLRTTLSLSDFYALVLGAADRATLLTLLVAGLPAQVDQAALAAGLSVGRVVDLGVLAPSASSAADVGLGVAELLMLAAQVANANAAVDLSASVPLLPGARLVARIGEPPRMAVGPVQPSADSPSGWKTAARTAQAGLGLYLPLGASLPVGGTELSGSIELALHVEAARAQSALTGLRCAANPSDRRAMLSTTSAMATVCLADKTDLGRCATDKVQLGKLDGLGLAKAVVSAYPQQVVHRAQPVDSTLAPGATDTVASPAQLATLLADVASNLDVELKAEILGMPLPALRLKLGGLLDVLGQAIGGMVGPAAEGLLAMLGIRLGTADLWVHDVECDNTNLVY</sequence>
<reference evidence="3 4" key="1">
    <citation type="submission" date="2019-07" db="EMBL/GenBank/DDBJ databases">
        <title>Genome sequencing of lignin-degrading bacterial isolates.</title>
        <authorList>
            <person name="Gladden J."/>
        </authorList>
    </citation>
    <scope>NUCLEOTIDE SEQUENCE [LARGE SCALE GENOMIC DNA]</scope>
    <source>
        <strain evidence="3 4">J11</strain>
    </source>
</reference>
<evidence type="ECO:0000313" key="3">
    <source>
        <dbReference type="EMBL" id="TWG81797.1"/>
    </source>
</evidence>
<keyword evidence="4" id="KW-1185">Reference proteome</keyword>
<proteinExistence type="predicted"/>
<evidence type="ECO:0000256" key="1">
    <source>
        <dbReference type="SAM" id="MobiDB-lite"/>
    </source>
</evidence>
<dbReference type="AlphaFoldDB" id="A0A562B9E2"/>
<dbReference type="Pfam" id="PF09977">
    <property type="entry name" value="Tad_C"/>
    <property type="match status" value="1"/>
</dbReference>
<evidence type="ECO:0000313" key="4">
    <source>
        <dbReference type="Proteomes" id="UP000318141"/>
    </source>
</evidence>